<organism evidence="1 2">
    <name type="scientific">Paenibacillus sediminis</name>
    <dbReference type="NCBI Taxonomy" id="664909"/>
    <lineage>
        <taxon>Bacteria</taxon>
        <taxon>Bacillati</taxon>
        <taxon>Bacillota</taxon>
        <taxon>Bacilli</taxon>
        <taxon>Bacillales</taxon>
        <taxon>Paenibacillaceae</taxon>
        <taxon>Paenibacillus</taxon>
    </lineage>
</organism>
<gene>
    <name evidence="1" type="ORF">J2Z20_003083</name>
</gene>
<sequence>MAEVIAFPNEIAAQLETLADRARNAEITGVIVGVIRSDGRIETISIGANLYERGTMITALQDARTVALIDEIIIEGE</sequence>
<name>A0ABS4H6J2_9BACL</name>
<protein>
    <submittedName>
        <fullName evidence="1">Uncharacterized protein</fullName>
    </submittedName>
</protein>
<dbReference type="EMBL" id="JAGGKP010000011">
    <property type="protein sequence ID" value="MBP1938164.1"/>
    <property type="molecule type" value="Genomic_DNA"/>
</dbReference>
<accession>A0ABS4H6J2</accession>
<evidence type="ECO:0000313" key="1">
    <source>
        <dbReference type="EMBL" id="MBP1938164.1"/>
    </source>
</evidence>
<evidence type="ECO:0000313" key="2">
    <source>
        <dbReference type="Proteomes" id="UP001519273"/>
    </source>
</evidence>
<proteinExistence type="predicted"/>
<dbReference type="Proteomes" id="UP001519273">
    <property type="component" value="Unassembled WGS sequence"/>
</dbReference>
<reference evidence="1 2" key="1">
    <citation type="submission" date="2021-03" db="EMBL/GenBank/DDBJ databases">
        <title>Genomic Encyclopedia of Type Strains, Phase IV (KMG-IV): sequencing the most valuable type-strain genomes for metagenomic binning, comparative biology and taxonomic classification.</title>
        <authorList>
            <person name="Goeker M."/>
        </authorList>
    </citation>
    <scope>NUCLEOTIDE SEQUENCE [LARGE SCALE GENOMIC DNA]</scope>
    <source>
        <strain evidence="1 2">DSM 23491</strain>
    </source>
</reference>
<dbReference type="RefSeq" id="WP_209852132.1">
    <property type="nucleotide sequence ID" value="NZ_CBCRVE010000004.1"/>
</dbReference>
<keyword evidence="2" id="KW-1185">Reference proteome</keyword>
<comment type="caution">
    <text evidence="1">The sequence shown here is derived from an EMBL/GenBank/DDBJ whole genome shotgun (WGS) entry which is preliminary data.</text>
</comment>